<dbReference type="PANTHER" id="PTHR45910:SF1">
    <property type="entry name" value="N-ALPHA-ACETYLTRANSFERASE 20"/>
    <property type="match status" value="1"/>
</dbReference>
<dbReference type="FunFam" id="3.40.630.30:FF:000065">
    <property type="entry name" value="N-terminal acetyltransferase complex ARD1 subunit homolog"/>
    <property type="match status" value="1"/>
</dbReference>
<organism evidence="4 5">
    <name type="scientific">Austropuccinia psidii MF-1</name>
    <dbReference type="NCBI Taxonomy" id="1389203"/>
    <lineage>
        <taxon>Eukaryota</taxon>
        <taxon>Fungi</taxon>
        <taxon>Dikarya</taxon>
        <taxon>Basidiomycota</taxon>
        <taxon>Pucciniomycotina</taxon>
        <taxon>Pucciniomycetes</taxon>
        <taxon>Pucciniales</taxon>
        <taxon>Sphaerophragmiaceae</taxon>
        <taxon>Austropuccinia</taxon>
    </lineage>
</organism>
<sequence>MSLLRPFKANDLFKFNHVNLDPYTETYSVSYYLQYICTWPNLINLAESPNGQVMGYVMGKMEGENEDWHGHVSAITISPSYRRLSLARGLMNLFEQASNQEFCYFVDLFVRVSNSLAISMYENFGYSVYQRISKYYSGGGIGDSLQEEDAFDMRKALSIDKNKKSIRDNGREVVVDRPSF</sequence>
<dbReference type="Proteomes" id="UP000765509">
    <property type="component" value="Unassembled WGS sequence"/>
</dbReference>
<keyword evidence="1" id="KW-0808">Transferase</keyword>
<dbReference type="CDD" id="cd04301">
    <property type="entry name" value="NAT_SF"/>
    <property type="match status" value="1"/>
</dbReference>
<dbReference type="GO" id="GO:0031416">
    <property type="term" value="C:NatB complex"/>
    <property type="evidence" value="ECO:0007669"/>
    <property type="project" value="TreeGrafter"/>
</dbReference>
<dbReference type="InterPro" id="IPR016181">
    <property type="entry name" value="Acyl_CoA_acyltransferase"/>
</dbReference>
<dbReference type="EMBL" id="AVOT02027257">
    <property type="protein sequence ID" value="MBW0519255.1"/>
    <property type="molecule type" value="Genomic_DNA"/>
</dbReference>
<evidence type="ECO:0000313" key="5">
    <source>
        <dbReference type="Proteomes" id="UP000765509"/>
    </source>
</evidence>
<name>A0A9Q3EAN9_9BASI</name>
<dbReference type="InterPro" id="IPR051646">
    <property type="entry name" value="NatB_acetyltransferase_subunit"/>
</dbReference>
<dbReference type="PANTHER" id="PTHR45910">
    <property type="entry name" value="N-ALPHA-ACETYLTRANSFERASE 20"/>
    <property type="match status" value="1"/>
</dbReference>
<evidence type="ECO:0000256" key="1">
    <source>
        <dbReference type="ARBA" id="ARBA00022679"/>
    </source>
</evidence>
<keyword evidence="2" id="KW-0012">Acyltransferase</keyword>
<proteinExistence type="predicted"/>
<dbReference type="AlphaFoldDB" id="A0A9Q3EAN9"/>
<keyword evidence="5" id="KW-1185">Reference proteome</keyword>
<evidence type="ECO:0000256" key="2">
    <source>
        <dbReference type="ARBA" id="ARBA00023315"/>
    </source>
</evidence>
<accession>A0A9Q3EAN9</accession>
<feature type="domain" description="N-acetyltransferase" evidence="3">
    <location>
        <begin position="2"/>
        <end position="158"/>
    </location>
</feature>
<evidence type="ECO:0000313" key="4">
    <source>
        <dbReference type="EMBL" id="MBW0519255.1"/>
    </source>
</evidence>
<dbReference type="SUPFAM" id="SSF55729">
    <property type="entry name" value="Acyl-CoA N-acyltransferases (Nat)"/>
    <property type="match status" value="1"/>
</dbReference>
<dbReference type="OrthoDB" id="10264728at2759"/>
<dbReference type="GO" id="GO:0004596">
    <property type="term" value="F:protein-N-terminal amino-acid acetyltransferase activity"/>
    <property type="evidence" value="ECO:0007669"/>
    <property type="project" value="TreeGrafter"/>
</dbReference>
<dbReference type="Pfam" id="PF00583">
    <property type="entry name" value="Acetyltransf_1"/>
    <property type="match status" value="1"/>
</dbReference>
<dbReference type="InterPro" id="IPR000182">
    <property type="entry name" value="GNAT_dom"/>
</dbReference>
<evidence type="ECO:0000259" key="3">
    <source>
        <dbReference type="PROSITE" id="PS51186"/>
    </source>
</evidence>
<dbReference type="PROSITE" id="PS51186">
    <property type="entry name" value="GNAT"/>
    <property type="match status" value="1"/>
</dbReference>
<protein>
    <recommendedName>
        <fullName evidence="3">N-acetyltransferase domain-containing protein</fullName>
    </recommendedName>
</protein>
<reference evidence="4" key="1">
    <citation type="submission" date="2021-03" db="EMBL/GenBank/DDBJ databases">
        <title>Draft genome sequence of rust myrtle Austropuccinia psidii MF-1, a brazilian biotype.</title>
        <authorList>
            <person name="Quecine M.C."/>
            <person name="Pachon D.M.R."/>
            <person name="Bonatelli M.L."/>
            <person name="Correr F.H."/>
            <person name="Franceschini L.M."/>
            <person name="Leite T.F."/>
            <person name="Margarido G.R.A."/>
            <person name="Almeida C.A."/>
            <person name="Ferrarezi J.A."/>
            <person name="Labate C.A."/>
        </authorList>
    </citation>
    <scope>NUCLEOTIDE SEQUENCE</scope>
    <source>
        <strain evidence="4">MF-1</strain>
    </source>
</reference>
<gene>
    <name evidence="4" type="ORF">O181_058970</name>
</gene>
<dbReference type="Gene3D" id="3.40.630.30">
    <property type="match status" value="1"/>
</dbReference>
<comment type="caution">
    <text evidence="4">The sequence shown here is derived from an EMBL/GenBank/DDBJ whole genome shotgun (WGS) entry which is preliminary data.</text>
</comment>